<reference evidence="11" key="1">
    <citation type="submission" date="2016-05" db="EMBL/GenBank/DDBJ databases">
        <authorList>
            <person name="Liu B."/>
            <person name="Wang J."/>
            <person name="Zhu Y."/>
            <person name="Liu G."/>
            <person name="Chen Q."/>
            <person name="Chen Z."/>
            <person name="Lan J."/>
            <person name="Che J."/>
            <person name="Ge C."/>
            <person name="Shi H."/>
            <person name="Pan Z."/>
            <person name="Liu X."/>
        </authorList>
    </citation>
    <scope>NUCLEOTIDE SEQUENCE [LARGE SCALE GENOMIC DNA]</scope>
    <source>
        <strain evidence="11">FJAT-27215</strain>
    </source>
</reference>
<proteinExistence type="inferred from homology"/>
<feature type="domain" description="DDH" evidence="6">
    <location>
        <begin position="83"/>
        <end position="226"/>
    </location>
</feature>
<dbReference type="Pfam" id="PF02272">
    <property type="entry name" value="DHHA1"/>
    <property type="match status" value="1"/>
</dbReference>
<dbReference type="InterPro" id="IPR003156">
    <property type="entry name" value="DHHA1_dom"/>
</dbReference>
<feature type="domain" description="Single-stranded-DNA-specific exonuclease RecJ C-terminal" evidence="8">
    <location>
        <begin position="568"/>
        <end position="770"/>
    </location>
</feature>
<sequence length="788" mass="88495">MLKSKTRWIVRNTDERVRDQLAEQLDISPLLASLLINRGITETDAARNFLYDKGNEFHDPFLFNGMKEASDRIHQAIEHEEPILIFGDYDADGVSSTSVMMTVLTDLGAKVDFYIPNRFTEGYGPNEPAFRLAKEQGYQLIITVDTGIAAVKEAAVAAELGMDLIITDHHEPGPELPQALAIIHPKLPGGNYPFPYLAGVGVAFKVAHALYGYLPEHLLDLAAIGTIADLVPLTGENRTIAKAGLKKLRQTLRPGIEALLHLTSTKPAAVDEETVGFMIAPRINAAGRLADAAPAVDLMLTKDRTEANELAQDIDAMNKERQMIVSEIAKEAIEMVETHYPPEAYPVIVVGKENWNAGVIGIVASKLVETFYRPAIVLSFDPETNKAKGSARSIAGFDLFKNLSKCRELLPHFGGHPMAAGMTLELSDVDELRERLCSLAKEQLSAEDFIPVTELDAVVPLEQVSLPVIEELNMLAPYGMSNPKPQVLIEKVDFSTIRKIGSDKTHLKLQLESTGGSLDSIGFGLGHYADHIAPLSKVSAIGELSVNEWNNIRKPQLFLKDLRVDHWQLFDVRGHRQFERWISEVPKERLFITFKEETAAELNLEKFDSETVYVSGKEEAAQMSIDGKNIVLIDFPLEEETVKALLQTGCPERIYAHFYQKDSHFFSTMPTREHFKWFYAFLLKRRSFDLKKHGDQLAHHRGWSRETIDFMSQVFFELDFVTINEGVIYLNGQAPKRDLNESPSYQNKKMQLELENQLLYSSCQELKSWLDKHVNAPVNNEEEVESWI</sequence>
<keyword evidence="11" id="KW-1185">Reference proteome</keyword>
<comment type="caution">
    <text evidence="10">The sequence shown here is derived from an EMBL/GenBank/DDBJ whole genome shotgun (WGS) entry which is preliminary data.</text>
</comment>
<protein>
    <recommendedName>
        <fullName evidence="2">Single-stranded-DNA-specific exonuclease RecJ</fullName>
    </recommendedName>
</protein>
<dbReference type="Pfam" id="PF17768">
    <property type="entry name" value="RecJ_OB"/>
    <property type="match status" value="1"/>
</dbReference>
<evidence type="ECO:0000313" key="10">
    <source>
        <dbReference type="EMBL" id="OCA92441.1"/>
    </source>
</evidence>
<dbReference type="GO" id="GO:0008409">
    <property type="term" value="F:5'-3' exonuclease activity"/>
    <property type="evidence" value="ECO:0007669"/>
    <property type="project" value="InterPro"/>
</dbReference>
<evidence type="ECO:0000259" key="7">
    <source>
        <dbReference type="Pfam" id="PF02272"/>
    </source>
</evidence>
<accession>A0A1B9B8N2</accession>
<feature type="domain" description="RecJ OB" evidence="9">
    <location>
        <begin position="455"/>
        <end position="561"/>
    </location>
</feature>
<dbReference type="PANTHER" id="PTHR30255">
    <property type="entry name" value="SINGLE-STRANDED-DNA-SPECIFIC EXONUCLEASE RECJ"/>
    <property type="match status" value="1"/>
</dbReference>
<dbReference type="GO" id="GO:0003676">
    <property type="term" value="F:nucleic acid binding"/>
    <property type="evidence" value="ECO:0007669"/>
    <property type="project" value="InterPro"/>
</dbReference>
<gene>
    <name evidence="10" type="ORF">A8F95_01655</name>
</gene>
<evidence type="ECO:0000313" key="11">
    <source>
        <dbReference type="Proteomes" id="UP000092578"/>
    </source>
</evidence>
<dbReference type="InterPro" id="IPR051673">
    <property type="entry name" value="SSDNA_exonuclease_RecJ"/>
</dbReference>
<dbReference type="Gene3D" id="3.90.1640.30">
    <property type="match status" value="1"/>
</dbReference>
<dbReference type="AlphaFoldDB" id="A0A1B9B8N2"/>
<keyword evidence="5 10" id="KW-0269">Exonuclease</keyword>
<feature type="domain" description="DHHA1" evidence="7">
    <location>
        <begin position="346"/>
        <end position="441"/>
    </location>
</feature>
<dbReference type="InterPro" id="IPR004610">
    <property type="entry name" value="RecJ"/>
</dbReference>
<evidence type="ECO:0000256" key="4">
    <source>
        <dbReference type="ARBA" id="ARBA00022801"/>
    </source>
</evidence>
<evidence type="ECO:0000256" key="2">
    <source>
        <dbReference type="ARBA" id="ARBA00019841"/>
    </source>
</evidence>
<evidence type="ECO:0000259" key="9">
    <source>
        <dbReference type="Pfam" id="PF17768"/>
    </source>
</evidence>
<dbReference type="InterPro" id="IPR041122">
    <property type="entry name" value="RecJ_OB"/>
</dbReference>
<dbReference type="Gene3D" id="3.10.310.30">
    <property type="match status" value="1"/>
</dbReference>
<evidence type="ECO:0000256" key="3">
    <source>
        <dbReference type="ARBA" id="ARBA00022722"/>
    </source>
</evidence>
<dbReference type="Pfam" id="PF01368">
    <property type="entry name" value="DHH"/>
    <property type="match status" value="1"/>
</dbReference>
<dbReference type="RefSeq" id="WP_065408949.1">
    <property type="nucleotide sequence ID" value="NZ_MAYT01000001.1"/>
</dbReference>
<dbReference type="EMBL" id="MAYT01000001">
    <property type="protein sequence ID" value="OCA92441.1"/>
    <property type="molecule type" value="Genomic_DNA"/>
</dbReference>
<comment type="similarity">
    <text evidence="1">Belongs to the RecJ family.</text>
</comment>
<keyword evidence="3" id="KW-0540">Nuclease</keyword>
<name>A0A1B9B8N2_9BACI</name>
<keyword evidence="4" id="KW-0378">Hydrolase</keyword>
<dbReference type="NCBIfam" id="TIGR00644">
    <property type="entry name" value="recJ"/>
    <property type="match status" value="1"/>
</dbReference>
<dbReference type="Pfam" id="PF10141">
    <property type="entry name" value="ssDNA-exonuc_C"/>
    <property type="match status" value="1"/>
</dbReference>
<evidence type="ECO:0000256" key="5">
    <source>
        <dbReference type="ARBA" id="ARBA00022839"/>
    </source>
</evidence>
<dbReference type="SUPFAM" id="SSF64182">
    <property type="entry name" value="DHH phosphoesterases"/>
    <property type="match status" value="1"/>
</dbReference>
<organism evidence="10 11">
    <name type="scientific">Pseudobacillus wudalianchiensis</name>
    <dbReference type="NCBI Taxonomy" id="1743143"/>
    <lineage>
        <taxon>Bacteria</taxon>
        <taxon>Bacillati</taxon>
        <taxon>Bacillota</taxon>
        <taxon>Bacilli</taxon>
        <taxon>Bacillales</taxon>
        <taxon>Bacillaceae</taxon>
        <taxon>Pseudobacillus</taxon>
    </lineage>
</organism>
<dbReference type="GO" id="GO:0006281">
    <property type="term" value="P:DNA repair"/>
    <property type="evidence" value="ECO:0007669"/>
    <property type="project" value="InterPro"/>
</dbReference>
<dbReference type="GO" id="GO:0006310">
    <property type="term" value="P:DNA recombination"/>
    <property type="evidence" value="ECO:0007669"/>
    <property type="project" value="InterPro"/>
</dbReference>
<evidence type="ECO:0000259" key="8">
    <source>
        <dbReference type="Pfam" id="PF10141"/>
    </source>
</evidence>
<evidence type="ECO:0000256" key="1">
    <source>
        <dbReference type="ARBA" id="ARBA00005915"/>
    </source>
</evidence>
<dbReference type="Proteomes" id="UP000092578">
    <property type="component" value="Unassembled WGS sequence"/>
</dbReference>
<evidence type="ECO:0000259" key="6">
    <source>
        <dbReference type="Pfam" id="PF01368"/>
    </source>
</evidence>
<dbReference type="InterPro" id="IPR038763">
    <property type="entry name" value="DHH_sf"/>
</dbReference>
<dbReference type="PANTHER" id="PTHR30255:SF2">
    <property type="entry name" value="SINGLE-STRANDED-DNA-SPECIFIC EXONUCLEASE RECJ"/>
    <property type="match status" value="1"/>
</dbReference>
<dbReference type="InterPro" id="IPR001667">
    <property type="entry name" value="DDH_dom"/>
</dbReference>
<dbReference type="InterPro" id="IPR018779">
    <property type="entry name" value="RecJ_C"/>
</dbReference>